<reference evidence="2 3" key="1">
    <citation type="journal article" date="2024" name="BMC Genomics">
        <title>De novo assembly and annotation of Popillia japonica's genome with initial clues to its potential as an invasive pest.</title>
        <authorList>
            <person name="Cucini C."/>
            <person name="Boschi S."/>
            <person name="Funari R."/>
            <person name="Cardaioli E."/>
            <person name="Iannotti N."/>
            <person name="Marturano G."/>
            <person name="Paoli F."/>
            <person name="Bruttini M."/>
            <person name="Carapelli A."/>
            <person name="Frati F."/>
            <person name="Nardi F."/>
        </authorList>
    </citation>
    <scope>NUCLEOTIDE SEQUENCE [LARGE SCALE GENOMIC DNA]</scope>
    <source>
        <strain evidence="2">DMR45628</strain>
    </source>
</reference>
<protein>
    <submittedName>
        <fullName evidence="2">Uncharacterized protein</fullName>
    </submittedName>
</protein>
<proteinExistence type="predicted"/>
<evidence type="ECO:0000313" key="3">
    <source>
        <dbReference type="Proteomes" id="UP001458880"/>
    </source>
</evidence>
<sequence length="318" mass="37433">MVHGGKNIIDSVNENEIRLEQNENEIRLEQQRAEIAARKKREIEMQQQLELEEESCLELKQVFDATAAGEVEFKREKLKRLHTKLQSIRQEIKDNHVEYLKERQELADSNDEAAMNLRQKFLIIDNFVPAEERSRLINLAQFDENTDNWLLKKEKRFFRPGDRPVAHDYRRPISDYAITHAIPSSGIRYRAENVLDLKLDMPIRTTQDYVRPTICPQVKAAVKNVIKQDTENNRIVVKLAPHGFSMRGISKTELEGRYNKASRNTIEVHNNYRQPDEKGDELSFNMPYFPDLHNHPNIPRNETDCWFSLVRNYSKHNL</sequence>
<evidence type="ECO:0000256" key="1">
    <source>
        <dbReference type="SAM" id="Coils"/>
    </source>
</evidence>
<organism evidence="2 3">
    <name type="scientific">Popillia japonica</name>
    <name type="common">Japanese beetle</name>
    <dbReference type="NCBI Taxonomy" id="7064"/>
    <lineage>
        <taxon>Eukaryota</taxon>
        <taxon>Metazoa</taxon>
        <taxon>Ecdysozoa</taxon>
        <taxon>Arthropoda</taxon>
        <taxon>Hexapoda</taxon>
        <taxon>Insecta</taxon>
        <taxon>Pterygota</taxon>
        <taxon>Neoptera</taxon>
        <taxon>Endopterygota</taxon>
        <taxon>Coleoptera</taxon>
        <taxon>Polyphaga</taxon>
        <taxon>Scarabaeiformia</taxon>
        <taxon>Scarabaeidae</taxon>
        <taxon>Rutelinae</taxon>
        <taxon>Popillia</taxon>
    </lineage>
</organism>
<evidence type="ECO:0000313" key="2">
    <source>
        <dbReference type="EMBL" id="KAK9737062.1"/>
    </source>
</evidence>
<dbReference type="Proteomes" id="UP001458880">
    <property type="component" value="Unassembled WGS sequence"/>
</dbReference>
<keyword evidence="3" id="KW-1185">Reference proteome</keyword>
<keyword evidence="1" id="KW-0175">Coiled coil</keyword>
<gene>
    <name evidence="2" type="ORF">QE152_g11006</name>
</gene>
<feature type="coiled-coil region" evidence="1">
    <location>
        <begin position="12"/>
        <end position="39"/>
    </location>
</feature>
<dbReference type="AlphaFoldDB" id="A0AAW1LNQ2"/>
<comment type="caution">
    <text evidence="2">The sequence shown here is derived from an EMBL/GenBank/DDBJ whole genome shotgun (WGS) entry which is preliminary data.</text>
</comment>
<dbReference type="EMBL" id="JASPKY010000105">
    <property type="protein sequence ID" value="KAK9737062.1"/>
    <property type="molecule type" value="Genomic_DNA"/>
</dbReference>
<name>A0AAW1LNQ2_POPJA</name>
<accession>A0AAW1LNQ2</accession>